<organism evidence="2 3">
    <name type="scientific">Anaeramoeba flamelloides</name>
    <dbReference type="NCBI Taxonomy" id="1746091"/>
    <lineage>
        <taxon>Eukaryota</taxon>
        <taxon>Metamonada</taxon>
        <taxon>Anaeramoebidae</taxon>
        <taxon>Anaeramoeba</taxon>
    </lineage>
</organism>
<dbReference type="Proteomes" id="UP001150062">
    <property type="component" value="Unassembled WGS sequence"/>
</dbReference>
<keyword evidence="3" id="KW-1185">Reference proteome</keyword>
<comment type="caution">
    <text evidence="2">The sequence shown here is derived from an EMBL/GenBank/DDBJ whole genome shotgun (WGS) entry which is preliminary data.</text>
</comment>
<protein>
    <submittedName>
        <fullName evidence="2">Protein restricted tev movement 2</fullName>
    </submittedName>
</protein>
<gene>
    <name evidence="2" type="ORF">M0813_28896</name>
</gene>
<proteinExistence type="predicted"/>
<evidence type="ECO:0000313" key="2">
    <source>
        <dbReference type="EMBL" id="KAJ6234919.1"/>
    </source>
</evidence>
<feature type="region of interest" description="Disordered" evidence="1">
    <location>
        <begin position="300"/>
        <end position="355"/>
    </location>
</feature>
<sequence length="355" mass="42922">MKNRFKNLTKSEGFKEFQVNKLKEEQYTKLLKEALEFIQGVLEDKTITEEQLLSQDGVLILNAMNNLATPMTIHIVPTFFEHQVITENINLYQKILLEFFGYYPQNLWPITGKHSDDFITRLSFIKSIVFVKEVIELFGSKRYTDEPIRKIHIMKGKLKTVKYTGKQKENNRFHNDCYDLGEGRHKLPRELLKQNRSMYRYLLDVQRSLEQMKESKEGTTLDRFKRNSRYRRRVKALPKIAIGSEFDIETLLLDTGGVEEEKRQKKELERKIKNKSIEEQNKLKKEHEERLLKLKRISEEVENEKEKEKELEKERLRKEKEEQEEQERLRKQKEEEEQERLRKQKEEEERKRKEI</sequence>
<evidence type="ECO:0000313" key="3">
    <source>
        <dbReference type="Proteomes" id="UP001150062"/>
    </source>
</evidence>
<reference evidence="2" key="1">
    <citation type="submission" date="2022-08" db="EMBL/GenBank/DDBJ databases">
        <title>Novel sulfate-reducing endosymbionts in the free-living metamonad Anaeramoeba.</title>
        <authorList>
            <person name="Jerlstrom-Hultqvist J."/>
            <person name="Cepicka I."/>
            <person name="Gallot-Lavallee L."/>
            <person name="Salas-Leiva D."/>
            <person name="Curtis B.A."/>
            <person name="Zahonova K."/>
            <person name="Pipaliya S."/>
            <person name="Dacks J."/>
            <person name="Roger A.J."/>
        </authorList>
    </citation>
    <scope>NUCLEOTIDE SEQUENCE</scope>
    <source>
        <strain evidence="2">Schooner1</strain>
    </source>
</reference>
<evidence type="ECO:0000256" key="1">
    <source>
        <dbReference type="SAM" id="MobiDB-lite"/>
    </source>
</evidence>
<name>A0ABQ8XS68_9EUKA</name>
<dbReference type="EMBL" id="JAOAOG010000266">
    <property type="protein sequence ID" value="KAJ6234919.1"/>
    <property type="molecule type" value="Genomic_DNA"/>
</dbReference>
<accession>A0ABQ8XS68</accession>